<keyword evidence="1" id="KW-0732">Signal</keyword>
<evidence type="ECO:0000313" key="2">
    <source>
        <dbReference type="EMBL" id="PSN64862.1"/>
    </source>
</evidence>
<evidence type="ECO:0000313" key="3">
    <source>
        <dbReference type="Proteomes" id="UP000240883"/>
    </source>
</evidence>
<name>A0A2T2NHF3_CORCC</name>
<dbReference type="AlphaFoldDB" id="A0A2T2NHF3"/>
<evidence type="ECO:0000256" key="1">
    <source>
        <dbReference type="SAM" id="SignalP"/>
    </source>
</evidence>
<protein>
    <recommendedName>
        <fullName evidence="4">Secreted protein</fullName>
    </recommendedName>
</protein>
<reference evidence="2 3" key="1">
    <citation type="journal article" date="2018" name="Front. Microbiol.">
        <title>Genome-Wide Analysis of Corynespora cassiicola Leaf Fall Disease Putative Effectors.</title>
        <authorList>
            <person name="Lopez D."/>
            <person name="Ribeiro S."/>
            <person name="Label P."/>
            <person name="Fumanal B."/>
            <person name="Venisse J.S."/>
            <person name="Kohler A."/>
            <person name="de Oliveira R.R."/>
            <person name="Labutti K."/>
            <person name="Lipzen A."/>
            <person name="Lail K."/>
            <person name="Bauer D."/>
            <person name="Ohm R.A."/>
            <person name="Barry K.W."/>
            <person name="Spatafora J."/>
            <person name="Grigoriev I.V."/>
            <person name="Martin F.M."/>
            <person name="Pujade-Renaud V."/>
        </authorList>
    </citation>
    <scope>NUCLEOTIDE SEQUENCE [LARGE SCALE GENOMIC DNA]</scope>
    <source>
        <strain evidence="2 3">Philippines</strain>
    </source>
</reference>
<keyword evidence="3" id="KW-1185">Reference proteome</keyword>
<dbReference type="Proteomes" id="UP000240883">
    <property type="component" value="Unassembled WGS sequence"/>
</dbReference>
<feature type="signal peptide" evidence="1">
    <location>
        <begin position="1"/>
        <end position="26"/>
    </location>
</feature>
<proteinExistence type="predicted"/>
<accession>A0A2T2NHF3</accession>
<sequence>MLSPIIRVRWCLILSIPCFFVHRSASARAPMSWPATARACAGHSAHHAHFHSLYAGLISGIASDYRTNLDPCPQARPN</sequence>
<feature type="chain" id="PRO_5015442709" description="Secreted protein" evidence="1">
    <location>
        <begin position="27"/>
        <end position="78"/>
    </location>
</feature>
<evidence type="ECO:0008006" key="4">
    <source>
        <dbReference type="Google" id="ProtNLM"/>
    </source>
</evidence>
<dbReference type="EMBL" id="KZ678137">
    <property type="protein sequence ID" value="PSN64862.1"/>
    <property type="molecule type" value="Genomic_DNA"/>
</dbReference>
<gene>
    <name evidence="2" type="ORF">BS50DRAFT_46216</name>
</gene>
<organism evidence="2 3">
    <name type="scientific">Corynespora cassiicola Philippines</name>
    <dbReference type="NCBI Taxonomy" id="1448308"/>
    <lineage>
        <taxon>Eukaryota</taxon>
        <taxon>Fungi</taxon>
        <taxon>Dikarya</taxon>
        <taxon>Ascomycota</taxon>
        <taxon>Pezizomycotina</taxon>
        <taxon>Dothideomycetes</taxon>
        <taxon>Pleosporomycetidae</taxon>
        <taxon>Pleosporales</taxon>
        <taxon>Corynesporascaceae</taxon>
        <taxon>Corynespora</taxon>
    </lineage>
</organism>